<organism evidence="1 2">
    <name type="scientific">Pinctada imbricata</name>
    <name type="common">Atlantic pearl-oyster</name>
    <name type="synonym">Pinctada martensii</name>
    <dbReference type="NCBI Taxonomy" id="66713"/>
    <lineage>
        <taxon>Eukaryota</taxon>
        <taxon>Metazoa</taxon>
        <taxon>Spiralia</taxon>
        <taxon>Lophotrochozoa</taxon>
        <taxon>Mollusca</taxon>
        <taxon>Bivalvia</taxon>
        <taxon>Autobranchia</taxon>
        <taxon>Pteriomorphia</taxon>
        <taxon>Pterioida</taxon>
        <taxon>Pterioidea</taxon>
        <taxon>Pteriidae</taxon>
        <taxon>Pinctada</taxon>
    </lineage>
</organism>
<name>A0AA88YJZ4_PINIB</name>
<dbReference type="Proteomes" id="UP001186944">
    <property type="component" value="Unassembled WGS sequence"/>
</dbReference>
<accession>A0AA88YJZ4</accession>
<reference evidence="1" key="1">
    <citation type="submission" date="2019-08" db="EMBL/GenBank/DDBJ databases">
        <title>The improved chromosome-level genome for the pearl oyster Pinctada fucata martensii using PacBio sequencing and Hi-C.</title>
        <authorList>
            <person name="Zheng Z."/>
        </authorList>
    </citation>
    <scope>NUCLEOTIDE SEQUENCE</scope>
    <source>
        <strain evidence="1">ZZ-2019</strain>
        <tissue evidence="1">Adductor muscle</tissue>
    </source>
</reference>
<protein>
    <submittedName>
        <fullName evidence="1">Uncharacterized protein</fullName>
    </submittedName>
</protein>
<dbReference type="EMBL" id="VSWD01000003">
    <property type="protein sequence ID" value="KAK3106429.1"/>
    <property type="molecule type" value="Genomic_DNA"/>
</dbReference>
<evidence type="ECO:0000313" key="2">
    <source>
        <dbReference type="Proteomes" id="UP001186944"/>
    </source>
</evidence>
<dbReference type="AlphaFoldDB" id="A0AA88YJZ4"/>
<proteinExistence type="predicted"/>
<sequence length="138" mass="16799">MYLSVAPIFNTTFLNDSNKYSFSIFHADLQYIVNKSIVDRRFRENDDCFIEKNSYYRNDWQRKYSDKNAEEISSRPNLQWLQRNTPIGLKEYQIKHFLKKKEGKLQQDPVEQTGDIKTQNKELKQRLQNMKRRWKNIN</sequence>
<comment type="caution">
    <text evidence="1">The sequence shown here is derived from an EMBL/GenBank/DDBJ whole genome shotgun (WGS) entry which is preliminary data.</text>
</comment>
<keyword evidence="2" id="KW-1185">Reference proteome</keyword>
<evidence type="ECO:0000313" key="1">
    <source>
        <dbReference type="EMBL" id="KAK3106429.1"/>
    </source>
</evidence>
<gene>
    <name evidence="1" type="ORF">FSP39_019756</name>
</gene>